<proteinExistence type="predicted"/>
<evidence type="ECO:0000313" key="2">
    <source>
        <dbReference type="EMBL" id="SFV77397.1"/>
    </source>
</evidence>
<dbReference type="InterPro" id="IPR032711">
    <property type="entry name" value="SoxY"/>
</dbReference>
<dbReference type="InterPro" id="IPR016568">
    <property type="entry name" value="Sulphur_oxidation_SoxY"/>
</dbReference>
<dbReference type="Gene3D" id="2.60.40.2470">
    <property type="entry name" value="SoxY domain"/>
    <property type="match status" value="1"/>
</dbReference>
<dbReference type="Pfam" id="PF13501">
    <property type="entry name" value="SoxY"/>
    <property type="match status" value="1"/>
</dbReference>
<evidence type="ECO:0000259" key="1">
    <source>
        <dbReference type="Pfam" id="PF13501"/>
    </source>
</evidence>
<feature type="domain" description="Ig-like SoxY" evidence="1">
    <location>
        <begin position="51"/>
        <end position="146"/>
    </location>
</feature>
<dbReference type="AlphaFoldDB" id="A0A1W1DAE9"/>
<dbReference type="PROSITE" id="PS51318">
    <property type="entry name" value="TAT"/>
    <property type="match status" value="1"/>
</dbReference>
<dbReference type="PIRSF" id="PIRSF010312">
    <property type="entry name" value="Sulphur_oxidation_SoxY"/>
    <property type="match status" value="1"/>
</dbReference>
<dbReference type="EMBL" id="FPHR01000024">
    <property type="protein sequence ID" value="SFV77397.1"/>
    <property type="molecule type" value="Genomic_DNA"/>
</dbReference>
<name>A0A1W1DAE9_9ZZZZ</name>
<sequence>MNRRLFLKGSLAATSVATAVSAGLLTPSAVFANTAKFKNQSNDIKKMIDDAEDGNFKFKAPEIAENGSVVPMTIDATNMSGVASVAFFVEKNKTPLAAQFDLPSANAFVGTRIKMGETSEVTAMVTTTNGKTYIKSRSIKVTLGGCGG</sequence>
<protein>
    <submittedName>
        <fullName evidence="2">Sulfur oxidation protein SoxY</fullName>
    </submittedName>
</protein>
<dbReference type="NCBIfam" id="TIGR04488">
    <property type="entry name" value="SoxY_true_GGCGG"/>
    <property type="match status" value="1"/>
</dbReference>
<dbReference type="InterPro" id="IPR006311">
    <property type="entry name" value="TAT_signal"/>
</dbReference>
<gene>
    <name evidence="2" type="ORF">MNB_SUP05-4-63</name>
</gene>
<reference evidence="2" key="1">
    <citation type="submission" date="2016-10" db="EMBL/GenBank/DDBJ databases">
        <authorList>
            <person name="de Groot N.N."/>
        </authorList>
    </citation>
    <scope>NUCLEOTIDE SEQUENCE</scope>
</reference>
<organism evidence="2">
    <name type="scientific">hydrothermal vent metagenome</name>
    <dbReference type="NCBI Taxonomy" id="652676"/>
    <lineage>
        <taxon>unclassified sequences</taxon>
        <taxon>metagenomes</taxon>
        <taxon>ecological metagenomes</taxon>
    </lineage>
</organism>
<accession>A0A1W1DAE9</accession>
<dbReference type="InterPro" id="IPR038162">
    <property type="entry name" value="SoxY_sf"/>
</dbReference>